<evidence type="ECO:0000313" key="5">
    <source>
        <dbReference type="WBParaSite" id="TCONS_00001315.p1"/>
    </source>
</evidence>
<name>A0A0K0E7M0_STRER</name>
<dbReference type="WBParaSite" id="TCONS_00001315.p1">
    <property type="protein sequence ID" value="TCONS_00001315.p1"/>
    <property type="gene ID" value="XLOC_001218"/>
</dbReference>
<proteinExistence type="predicted"/>
<reference evidence="4" key="1">
    <citation type="submission" date="2015-08" db="UniProtKB">
        <authorList>
            <consortium name="WormBaseParasite"/>
        </authorList>
    </citation>
    <scope>IDENTIFICATION</scope>
</reference>
<protein>
    <submittedName>
        <fullName evidence="4 5">TIL domain-containing protein</fullName>
    </submittedName>
</protein>
<feature type="signal peptide" evidence="2">
    <location>
        <begin position="1"/>
        <end position="25"/>
    </location>
</feature>
<dbReference type="Gene3D" id="2.10.25.10">
    <property type="entry name" value="Laminin"/>
    <property type="match status" value="1"/>
</dbReference>
<feature type="chain" id="PRO_5005327839" evidence="2">
    <location>
        <begin position="26"/>
        <end position="102"/>
    </location>
</feature>
<keyword evidence="1" id="KW-0646">Protease inhibitor</keyword>
<evidence type="ECO:0000313" key="3">
    <source>
        <dbReference type="Proteomes" id="UP000035681"/>
    </source>
</evidence>
<evidence type="ECO:0000256" key="1">
    <source>
        <dbReference type="ARBA" id="ARBA00022900"/>
    </source>
</evidence>
<evidence type="ECO:0000313" key="4">
    <source>
        <dbReference type="WBParaSite" id="SSTP_0000549500.1"/>
    </source>
</evidence>
<sequence>MFSNNFYFFLLISTLFLSRNILTRANPVSTSPEQCQENEIYMECGPCNEARCYTIYFFVDPCRFNKCSPPGCYCADGYGRKGLDDNTCTLLSTCKDKSSLLK</sequence>
<dbReference type="InterPro" id="IPR036084">
    <property type="entry name" value="Ser_inhib-like_sf"/>
</dbReference>
<accession>A0A0K0E7M0</accession>
<organism evidence="4">
    <name type="scientific">Strongyloides stercoralis</name>
    <name type="common">Threadworm</name>
    <dbReference type="NCBI Taxonomy" id="6248"/>
    <lineage>
        <taxon>Eukaryota</taxon>
        <taxon>Metazoa</taxon>
        <taxon>Ecdysozoa</taxon>
        <taxon>Nematoda</taxon>
        <taxon>Chromadorea</taxon>
        <taxon>Rhabditida</taxon>
        <taxon>Tylenchina</taxon>
        <taxon>Panagrolaimomorpha</taxon>
        <taxon>Strongyloidoidea</taxon>
        <taxon>Strongyloididae</taxon>
        <taxon>Strongyloides</taxon>
    </lineage>
</organism>
<dbReference type="SUPFAM" id="SSF57567">
    <property type="entry name" value="Serine protease inhibitors"/>
    <property type="match status" value="1"/>
</dbReference>
<dbReference type="Proteomes" id="UP000035681">
    <property type="component" value="Unplaced"/>
</dbReference>
<dbReference type="WBParaSite" id="SSTP_0000549500.1">
    <property type="protein sequence ID" value="SSTP_0000549500.1"/>
    <property type="gene ID" value="SSTP_0000549500"/>
</dbReference>
<keyword evidence="3" id="KW-1185">Reference proteome</keyword>
<dbReference type="GO" id="GO:0004867">
    <property type="term" value="F:serine-type endopeptidase inhibitor activity"/>
    <property type="evidence" value="ECO:0007669"/>
    <property type="project" value="UniProtKB-KW"/>
</dbReference>
<keyword evidence="2" id="KW-0732">Signal</keyword>
<keyword evidence="1" id="KW-0722">Serine protease inhibitor</keyword>
<dbReference type="AlphaFoldDB" id="A0A0K0E7M0"/>
<evidence type="ECO:0000256" key="2">
    <source>
        <dbReference type="SAM" id="SignalP"/>
    </source>
</evidence>